<organism evidence="1">
    <name type="scientific">Homalodisca liturata</name>
    <dbReference type="NCBI Taxonomy" id="320908"/>
    <lineage>
        <taxon>Eukaryota</taxon>
        <taxon>Metazoa</taxon>
        <taxon>Ecdysozoa</taxon>
        <taxon>Arthropoda</taxon>
        <taxon>Hexapoda</taxon>
        <taxon>Insecta</taxon>
        <taxon>Pterygota</taxon>
        <taxon>Neoptera</taxon>
        <taxon>Paraneoptera</taxon>
        <taxon>Hemiptera</taxon>
        <taxon>Auchenorrhyncha</taxon>
        <taxon>Membracoidea</taxon>
        <taxon>Cicadellidae</taxon>
        <taxon>Cicadellinae</taxon>
        <taxon>Proconiini</taxon>
        <taxon>Homalodisca</taxon>
    </lineage>
</organism>
<sequence>SKWINNSLNCYGLHRINLPPTRITHRSQSSIDAICTNIPTQEINAEVINTAISDHTGQLCTLFEEIKTTNASTIKRRLMSTRNLRELKELLANENWEDVYKSFNVNEAYNKFSNTLQGALDQVCPLVQLKQRNKKSKTIPNDPNTLQLKQQFLAAQNAYHASGREEHKRYASQLKKEYDLQLRELRKQANARTIMEADNKSKAIWNVINTERKAAEEANSLTRLKINGEETTNPKEIADHFNQYFTSIAEETIKSSGITRKQITQPIFNRNVPHLILTETNWDEMINTIRSLKT</sequence>
<name>A0A1B6JMG0_9HEMI</name>
<feature type="non-terminal residue" evidence="1">
    <location>
        <position position="294"/>
    </location>
</feature>
<protein>
    <submittedName>
        <fullName evidence="1">Uncharacterized protein</fullName>
    </submittedName>
</protein>
<dbReference type="PANTHER" id="PTHR47510:SF3">
    <property type="entry name" value="ENDO_EXONUCLEASE_PHOSPHATASE DOMAIN-CONTAINING PROTEIN"/>
    <property type="match status" value="1"/>
</dbReference>
<reference evidence="1" key="1">
    <citation type="submission" date="2015-11" db="EMBL/GenBank/DDBJ databases">
        <title>De novo transcriptome assembly of four potential Pierce s Disease insect vectors from Arizona vineyards.</title>
        <authorList>
            <person name="Tassone E.E."/>
        </authorList>
    </citation>
    <scope>NUCLEOTIDE SEQUENCE</scope>
</reference>
<dbReference type="PANTHER" id="PTHR47510">
    <property type="entry name" value="REVERSE TRANSCRIPTASE DOMAIN-CONTAINING PROTEIN"/>
    <property type="match status" value="1"/>
</dbReference>
<accession>A0A1B6JMG0</accession>
<gene>
    <name evidence="1" type="ORF">g.12482</name>
</gene>
<dbReference type="AlphaFoldDB" id="A0A1B6JMG0"/>
<proteinExistence type="predicted"/>
<feature type="non-terminal residue" evidence="1">
    <location>
        <position position="1"/>
    </location>
</feature>
<dbReference type="EMBL" id="GECU01007282">
    <property type="protein sequence ID" value="JAT00425.1"/>
    <property type="molecule type" value="Transcribed_RNA"/>
</dbReference>
<evidence type="ECO:0000313" key="1">
    <source>
        <dbReference type="EMBL" id="JAT00425.1"/>
    </source>
</evidence>